<dbReference type="AlphaFoldDB" id="A0A8B7ZTG5"/>
<dbReference type="Gene3D" id="3.50.30.10">
    <property type="entry name" value="Phosphohistidine domain"/>
    <property type="match status" value="1"/>
</dbReference>
<dbReference type="InterPro" id="IPR002192">
    <property type="entry name" value="PPDK_AMP/ATP-bd"/>
</dbReference>
<dbReference type="OrthoDB" id="6123450at2759"/>
<proteinExistence type="inferred from homology"/>
<organism evidence="4 5">
    <name type="scientific">Acanthaster planci</name>
    <name type="common">Crown-of-thorns starfish</name>
    <dbReference type="NCBI Taxonomy" id="133434"/>
    <lineage>
        <taxon>Eukaryota</taxon>
        <taxon>Metazoa</taxon>
        <taxon>Echinodermata</taxon>
        <taxon>Eleutherozoa</taxon>
        <taxon>Asterozoa</taxon>
        <taxon>Asteroidea</taxon>
        <taxon>Valvatacea</taxon>
        <taxon>Valvatida</taxon>
        <taxon>Acanthasteridae</taxon>
        <taxon>Acanthaster</taxon>
    </lineage>
</organism>
<feature type="domain" description="Pyruvate phosphate dikinase AMP/ATP-binding" evidence="3">
    <location>
        <begin position="97"/>
        <end position="304"/>
    </location>
</feature>
<dbReference type="OMA" id="WTRKIAA"/>
<sequence length="915" mass="101315">MIAGKRLDVMVHIEDTMDFYMGSDWCVRLSEGLSRFSVNGEQGWGVCQTLTGFTGHRLVPATLPVPKLYREPDIASMTSQKPMILPLTASSCQVSSLTGGKGSQLAKLVALRRQQPVEYEVPSGFCITTAAFRMHLRNNDALQRAVTELKEVSCTLQEGDLMATCERTTALIAKTDISDRLKAEIDGMVAEIFDDAEGSKMYAVRSSAVGEDTSLTSAAGQMDTFLGINGMEKVFEAIPKCWASNFSFQAVQYRRQYGQAVDAAMAVVVQEIVTAESAGVAFSRDPMTGNPAKIVINSNYGLGELDECFSDARDIEWAVVGDTIYLLQARAVTTFNVPSRYELLHEFDSGLPLDDIWMSTANIQEMCPGAVSPLTLSNFFVDCDVIDHVTSVLAIKRPISCPAVRNILVGYNHAFLSLTNIVSMFIRMTPLQDNQFGGMLYGQAFDKDCIIKGKQLNEPHLPAWRMRLNGFRFMLRILFTRSTLEREFAKAVTHLTRRWETAQEQYDDICRYPNDRSEILEYHAMETHKSAILQQVVGSLISKYTDENLLPSHIALLLSSCPDVESAKVPLAMETVAKAILREGKNSSFQTMAPLEALQWLQSPSSGEAGTAFSDFLRRHGHRCVREVELRDKSWSMEPLQVIPSLQAILASGSHKASEKKTVLSAAEAVNQLGLAIPALLRKILVTYLVPKAREGVAARESGKSKFIMINHRLKEAYWRLANLMVKEGRLPDEDLLFFFTPNEIGRFLRDRSPALVARALRRRRLLPEMNGLRFKLVFSGRPEPILEEEDVATEFKLEGTPISQGTVKSTARVVTYLKDANNIKKGDILITRITDIGWSPYFPLISGLVTEIGGVLSHGAVVAREYGIPCVVNVQRATRVFKSDDLIVLNGGLGTVEKIGTPSEVPPTASTEKA</sequence>
<evidence type="ECO:0000313" key="4">
    <source>
        <dbReference type="Proteomes" id="UP000694845"/>
    </source>
</evidence>
<dbReference type="SUPFAM" id="SSF52009">
    <property type="entry name" value="Phosphohistidine domain"/>
    <property type="match status" value="1"/>
</dbReference>
<dbReference type="InterPro" id="IPR013815">
    <property type="entry name" value="ATP_grasp_subdomain_1"/>
</dbReference>
<gene>
    <name evidence="5" type="primary">LOC110988664</name>
</gene>
<reference evidence="5" key="1">
    <citation type="submission" date="2025-08" db="UniProtKB">
        <authorList>
            <consortium name="RefSeq"/>
        </authorList>
    </citation>
    <scope>IDENTIFICATION</scope>
</reference>
<dbReference type="InterPro" id="IPR036637">
    <property type="entry name" value="Phosphohistidine_dom_sf"/>
</dbReference>
<feature type="domain" description="PEP-utilising enzyme mobile" evidence="2">
    <location>
        <begin position="824"/>
        <end position="893"/>
    </location>
</feature>
<evidence type="ECO:0000313" key="5">
    <source>
        <dbReference type="RefSeq" id="XP_022108100.1"/>
    </source>
</evidence>
<dbReference type="Gene3D" id="3.30.1490.20">
    <property type="entry name" value="ATP-grasp fold, A domain"/>
    <property type="match status" value="1"/>
</dbReference>
<evidence type="ECO:0000259" key="2">
    <source>
        <dbReference type="Pfam" id="PF00391"/>
    </source>
</evidence>
<dbReference type="InterPro" id="IPR051549">
    <property type="entry name" value="PEP_Utilizing_Enz"/>
</dbReference>
<keyword evidence="4" id="KW-1185">Reference proteome</keyword>
<dbReference type="Proteomes" id="UP000694845">
    <property type="component" value="Unplaced"/>
</dbReference>
<dbReference type="InterPro" id="IPR008279">
    <property type="entry name" value="PEP-util_enz_mobile_dom"/>
</dbReference>
<dbReference type="RefSeq" id="XP_022108100.1">
    <property type="nucleotide sequence ID" value="XM_022252408.1"/>
</dbReference>
<dbReference type="GO" id="GO:0016301">
    <property type="term" value="F:kinase activity"/>
    <property type="evidence" value="ECO:0007669"/>
    <property type="project" value="InterPro"/>
</dbReference>
<dbReference type="GeneID" id="110988664"/>
<dbReference type="GO" id="GO:0005524">
    <property type="term" value="F:ATP binding"/>
    <property type="evidence" value="ECO:0007669"/>
    <property type="project" value="InterPro"/>
</dbReference>
<dbReference type="KEGG" id="aplc:110988664"/>
<dbReference type="Gene3D" id="3.30.470.20">
    <property type="entry name" value="ATP-grasp fold, B domain"/>
    <property type="match status" value="2"/>
</dbReference>
<evidence type="ECO:0000256" key="1">
    <source>
        <dbReference type="ARBA" id="ARBA00007837"/>
    </source>
</evidence>
<evidence type="ECO:0000259" key="3">
    <source>
        <dbReference type="Pfam" id="PF01326"/>
    </source>
</evidence>
<comment type="similarity">
    <text evidence="1">Belongs to the PEP-utilizing enzyme family.</text>
</comment>
<dbReference type="Pfam" id="PF00391">
    <property type="entry name" value="PEP-utilizers"/>
    <property type="match status" value="1"/>
</dbReference>
<dbReference type="PANTHER" id="PTHR43615:SF1">
    <property type="entry name" value="PPDK_N DOMAIN-CONTAINING PROTEIN"/>
    <property type="match status" value="1"/>
</dbReference>
<name>A0A8B7ZTG5_ACAPL</name>
<dbReference type="Pfam" id="PF01326">
    <property type="entry name" value="PPDK_N"/>
    <property type="match status" value="1"/>
</dbReference>
<accession>A0A8B7ZTG5</accession>
<dbReference type="PANTHER" id="PTHR43615">
    <property type="entry name" value="PHOSPHOENOLPYRUVATE SYNTHASE-RELATED"/>
    <property type="match status" value="1"/>
</dbReference>
<protein>
    <submittedName>
        <fullName evidence="5">Uncharacterized protein LOC110988664</fullName>
    </submittedName>
</protein>
<dbReference type="SUPFAM" id="SSF56059">
    <property type="entry name" value="Glutathione synthetase ATP-binding domain-like"/>
    <property type="match status" value="1"/>
</dbReference>